<dbReference type="GO" id="GO:0005615">
    <property type="term" value="C:extracellular space"/>
    <property type="evidence" value="ECO:0007669"/>
    <property type="project" value="TreeGrafter"/>
</dbReference>
<evidence type="ECO:0000256" key="1">
    <source>
        <dbReference type="ARBA" id="ARBA00022614"/>
    </source>
</evidence>
<keyword evidence="2" id="KW-0677">Repeat</keyword>
<name>A0A182MKY6_9DIPT</name>
<dbReference type="VEuPathDB" id="VectorBase:ACUA020811"/>
<dbReference type="PROSITE" id="PS51450">
    <property type="entry name" value="LRR"/>
    <property type="match status" value="1"/>
</dbReference>
<organism evidence="3 4">
    <name type="scientific">Anopheles culicifacies</name>
    <dbReference type="NCBI Taxonomy" id="139723"/>
    <lineage>
        <taxon>Eukaryota</taxon>
        <taxon>Metazoa</taxon>
        <taxon>Ecdysozoa</taxon>
        <taxon>Arthropoda</taxon>
        <taxon>Hexapoda</taxon>
        <taxon>Insecta</taxon>
        <taxon>Pterygota</taxon>
        <taxon>Neoptera</taxon>
        <taxon>Endopterygota</taxon>
        <taxon>Diptera</taxon>
        <taxon>Nematocera</taxon>
        <taxon>Culicoidea</taxon>
        <taxon>Culicidae</taxon>
        <taxon>Anophelinae</taxon>
        <taxon>Anopheles</taxon>
        <taxon>culicifacies species complex</taxon>
    </lineage>
</organism>
<dbReference type="PANTHER" id="PTHR45712">
    <property type="entry name" value="AGAP008170-PA"/>
    <property type="match status" value="1"/>
</dbReference>
<dbReference type="PANTHER" id="PTHR45712:SF22">
    <property type="entry name" value="INSULIN-LIKE GROWTH FACTOR-BINDING PROTEIN COMPLEX ACID LABILE SUBUNIT"/>
    <property type="match status" value="1"/>
</dbReference>
<accession>A0A182MKY6</accession>
<evidence type="ECO:0000256" key="2">
    <source>
        <dbReference type="ARBA" id="ARBA00022737"/>
    </source>
</evidence>
<dbReference type="InterPro" id="IPR032675">
    <property type="entry name" value="LRR_dom_sf"/>
</dbReference>
<dbReference type="Proteomes" id="UP000075883">
    <property type="component" value="Unassembled WGS sequence"/>
</dbReference>
<dbReference type="Gene3D" id="3.80.10.10">
    <property type="entry name" value="Ribonuclease Inhibitor"/>
    <property type="match status" value="5"/>
</dbReference>
<dbReference type="InterPro" id="IPR001611">
    <property type="entry name" value="Leu-rich_rpt"/>
</dbReference>
<dbReference type="STRING" id="139723.A0A182MKY6"/>
<reference evidence="4" key="1">
    <citation type="submission" date="2013-09" db="EMBL/GenBank/DDBJ databases">
        <title>The Genome Sequence of Anopheles culicifacies species A.</title>
        <authorList>
            <consortium name="The Broad Institute Genomics Platform"/>
            <person name="Neafsey D.E."/>
            <person name="Besansky N."/>
            <person name="Howell P."/>
            <person name="Walton C."/>
            <person name="Young S.K."/>
            <person name="Zeng Q."/>
            <person name="Gargeya S."/>
            <person name="Fitzgerald M."/>
            <person name="Haas B."/>
            <person name="Abouelleil A."/>
            <person name="Allen A.W."/>
            <person name="Alvarado L."/>
            <person name="Arachchi H.M."/>
            <person name="Berlin A.M."/>
            <person name="Chapman S.B."/>
            <person name="Gainer-Dewar J."/>
            <person name="Goldberg J."/>
            <person name="Griggs A."/>
            <person name="Gujja S."/>
            <person name="Hansen M."/>
            <person name="Howarth C."/>
            <person name="Imamovic A."/>
            <person name="Ireland A."/>
            <person name="Larimer J."/>
            <person name="McCowan C."/>
            <person name="Murphy C."/>
            <person name="Pearson M."/>
            <person name="Poon T.W."/>
            <person name="Priest M."/>
            <person name="Roberts A."/>
            <person name="Saif S."/>
            <person name="Shea T."/>
            <person name="Sisk P."/>
            <person name="Sykes S."/>
            <person name="Wortman J."/>
            <person name="Nusbaum C."/>
            <person name="Birren B."/>
        </authorList>
    </citation>
    <scope>NUCLEOTIDE SEQUENCE [LARGE SCALE GENOMIC DNA]</scope>
    <source>
        <strain evidence="4">A-37</strain>
    </source>
</reference>
<dbReference type="InterPro" id="IPR050333">
    <property type="entry name" value="SLRP"/>
</dbReference>
<dbReference type="EnsemblMetazoa" id="ACUA020811-RA">
    <property type="protein sequence ID" value="ACUA020811-PA"/>
    <property type="gene ID" value="ACUA020811"/>
</dbReference>
<dbReference type="AlphaFoldDB" id="A0A182MKY6"/>
<reference evidence="3" key="2">
    <citation type="submission" date="2020-05" db="UniProtKB">
        <authorList>
            <consortium name="EnsemblMetazoa"/>
        </authorList>
    </citation>
    <scope>IDENTIFICATION</scope>
    <source>
        <strain evidence="3">A-37</strain>
    </source>
</reference>
<dbReference type="SUPFAM" id="SSF52058">
    <property type="entry name" value="L domain-like"/>
    <property type="match status" value="2"/>
</dbReference>
<protein>
    <submittedName>
        <fullName evidence="3">Uncharacterized protein</fullName>
    </submittedName>
</protein>
<keyword evidence="1" id="KW-0433">Leucine-rich repeat</keyword>
<sequence>MQLQMHFCQEDCLSKTWFGCEVDIINMTSGGGTKLLRIMENEPNVYIQKLIVAISPSGMFLQRIGQAVAAITYVKYLEPTFQLPEGNTINEIQIQRAAGLRAFIAGSNTHLEILIIQQCTLDRLPQTLPKITNLTRLTIALCMLSVLRLDMLVANQNLSMLDVSYNQIREIFPVTGSPARTLSIDALILSGNQLERLDMSVFASMPKLTVIQAVENRLTHLMASMPTTLPQLYTLMFFDNLIENIDLKNMSLPKLTSISLDTNRLTRLPSLPKTLPVLYYLSLSENRLTQLDLSYFRPYRKLTDIYITSNPIKTVRTSSPVRLPVTTFRLDRNKITTFNITGCDFPNATRLNLKENLLTSIPPVFERFPKLHLTGPRSCTAQCKVPYAFLCEIGVVNMTTDGGAKLRTTIDSEDVSYAIGIEKLIVASSASGPFLQRIAPFTESISYMIYREPVFQVPAGNTIVDIEITNAVNLRMVVVGTNRHLKRLQLEICQLDRVPPTLGQISELEVLFIIQCAMTAVRLDVFANNPKLTVIVLSSNQIRQLFPMTAPPKERLSIATIDLTNNLIERLDMSIFVHMPDLERLILQANRIVRIEATAPVTYPSLSRLHVKTNKISSLDIRNLTLPRMYSIYLDENELTEIPTHWGAMNNLSSIGFERNNLKQVDLSVFARFPNLRGIYLSENKIETIRSSSPITLALLDIILLDNNQLESVNFTGCNFPDMNYISMINNQLTTIPPIFQRFSKARMAIEWNPIKCSNMMSFKSRIDENRLYVSVGSTQSECLTTSSIELSPKLRGCCVA</sequence>
<dbReference type="InterPro" id="IPR003591">
    <property type="entry name" value="Leu-rich_rpt_typical-subtyp"/>
</dbReference>
<keyword evidence="4" id="KW-1185">Reference proteome</keyword>
<evidence type="ECO:0000313" key="3">
    <source>
        <dbReference type="EnsemblMetazoa" id="ACUA020811-PA"/>
    </source>
</evidence>
<dbReference type="Pfam" id="PF13855">
    <property type="entry name" value="LRR_8"/>
    <property type="match status" value="3"/>
</dbReference>
<dbReference type="SMART" id="SM00369">
    <property type="entry name" value="LRR_TYP"/>
    <property type="match status" value="8"/>
</dbReference>
<evidence type="ECO:0000313" key="4">
    <source>
        <dbReference type="Proteomes" id="UP000075883"/>
    </source>
</evidence>
<proteinExistence type="predicted"/>
<dbReference type="EMBL" id="AXCM01000778">
    <property type="status" value="NOT_ANNOTATED_CDS"/>
    <property type="molecule type" value="Genomic_DNA"/>
</dbReference>